<keyword evidence="1" id="KW-1185">Reference proteome</keyword>
<reference evidence="2" key="1">
    <citation type="submission" date="2017-02" db="UniProtKB">
        <authorList>
            <consortium name="WormBaseParasite"/>
        </authorList>
    </citation>
    <scope>IDENTIFICATION</scope>
</reference>
<proteinExistence type="predicted"/>
<dbReference type="WBParaSite" id="SMUV_0001121101-mRNA-1">
    <property type="protein sequence ID" value="SMUV_0001121101-mRNA-1"/>
    <property type="gene ID" value="SMUV_0001121101"/>
</dbReference>
<dbReference type="Proteomes" id="UP000046393">
    <property type="component" value="Unplaced"/>
</dbReference>
<accession>A0A0N5B1P2</accession>
<sequence length="72" mass="7470">RLSFSLSLSSCCQHLSAAPLIGFASSKKVQRFARYGNASACSAKLHVSSTTKLSASRSGVPCSCRCNSTLAA</sequence>
<organism evidence="1 2">
    <name type="scientific">Syphacia muris</name>
    <dbReference type="NCBI Taxonomy" id="451379"/>
    <lineage>
        <taxon>Eukaryota</taxon>
        <taxon>Metazoa</taxon>
        <taxon>Ecdysozoa</taxon>
        <taxon>Nematoda</taxon>
        <taxon>Chromadorea</taxon>
        <taxon>Rhabditida</taxon>
        <taxon>Spirurina</taxon>
        <taxon>Oxyuridomorpha</taxon>
        <taxon>Oxyuroidea</taxon>
        <taxon>Oxyuridae</taxon>
        <taxon>Syphacia</taxon>
    </lineage>
</organism>
<evidence type="ECO:0000313" key="2">
    <source>
        <dbReference type="WBParaSite" id="SMUV_0001121101-mRNA-1"/>
    </source>
</evidence>
<evidence type="ECO:0000313" key="1">
    <source>
        <dbReference type="Proteomes" id="UP000046393"/>
    </source>
</evidence>
<name>A0A0N5B1P2_9BILA</name>
<protein>
    <submittedName>
        <fullName evidence="2">Secreted protein</fullName>
    </submittedName>
</protein>
<dbReference type="AlphaFoldDB" id="A0A0N5B1P2"/>